<feature type="transmembrane region" description="Helical" evidence="1">
    <location>
        <begin position="98"/>
        <end position="115"/>
    </location>
</feature>
<comment type="caution">
    <text evidence="2">The sequence shown here is derived from an EMBL/GenBank/DDBJ whole genome shotgun (WGS) entry which is preliminary data.</text>
</comment>
<keyword evidence="1" id="KW-0812">Transmembrane</keyword>
<feature type="transmembrane region" description="Helical" evidence="1">
    <location>
        <begin position="154"/>
        <end position="174"/>
    </location>
</feature>
<evidence type="ECO:0000313" key="3">
    <source>
        <dbReference type="Proteomes" id="UP001190700"/>
    </source>
</evidence>
<keyword evidence="1" id="KW-0472">Membrane</keyword>
<evidence type="ECO:0000313" key="2">
    <source>
        <dbReference type="EMBL" id="KAK3257748.1"/>
    </source>
</evidence>
<dbReference type="AlphaFoldDB" id="A0AAE0KR83"/>
<reference evidence="2 3" key="1">
    <citation type="journal article" date="2015" name="Genome Biol. Evol.">
        <title>Comparative Genomics of a Bacterivorous Green Alga Reveals Evolutionary Causalities and Consequences of Phago-Mixotrophic Mode of Nutrition.</title>
        <authorList>
            <person name="Burns J.A."/>
            <person name="Paasch A."/>
            <person name="Narechania A."/>
            <person name="Kim E."/>
        </authorList>
    </citation>
    <scope>NUCLEOTIDE SEQUENCE [LARGE SCALE GENOMIC DNA]</scope>
    <source>
        <strain evidence="2 3">PLY_AMNH</strain>
    </source>
</reference>
<protein>
    <submittedName>
        <fullName evidence="2">Uncharacterized protein</fullName>
    </submittedName>
</protein>
<keyword evidence="1" id="KW-1133">Transmembrane helix</keyword>
<feature type="transmembrane region" description="Helical" evidence="1">
    <location>
        <begin position="6"/>
        <end position="31"/>
    </location>
</feature>
<keyword evidence="3" id="KW-1185">Reference proteome</keyword>
<gene>
    <name evidence="2" type="ORF">CYMTET_33177</name>
</gene>
<evidence type="ECO:0000256" key="1">
    <source>
        <dbReference type="SAM" id="Phobius"/>
    </source>
</evidence>
<name>A0AAE0KR83_9CHLO</name>
<feature type="non-terminal residue" evidence="2">
    <location>
        <position position="1"/>
    </location>
</feature>
<organism evidence="2 3">
    <name type="scientific">Cymbomonas tetramitiformis</name>
    <dbReference type="NCBI Taxonomy" id="36881"/>
    <lineage>
        <taxon>Eukaryota</taxon>
        <taxon>Viridiplantae</taxon>
        <taxon>Chlorophyta</taxon>
        <taxon>Pyramimonadophyceae</taxon>
        <taxon>Pyramimonadales</taxon>
        <taxon>Pyramimonadaceae</taxon>
        <taxon>Cymbomonas</taxon>
    </lineage>
</organism>
<proteinExistence type="predicted"/>
<dbReference type="Proteomes" id="UP001190700">
    <property type="component" value="Unassembled WGS sequence"/>
</dbReference>
<feature type="transmembrane region" description="Helical" evidence="1">
    <location>
        <begin position="57"/>
        <end position="78"/>
    </location>
</feature>
<accession>A0AAE0KR83</accession>
<feature type="transmembrane region" description="Helical" evidence="1">
    <location>
        <begin position="127"/>
        <end position="148"/>
    </location>
</feature>
<sequence>YAVMGWLAAAQSLIIAAAHKVVGGIFQFFAFTGEPMFQVAQALFPHGKAEEIRRFKVILPIMGCILGVVIGAIAVAATLAFPNLFTNEPQVVMESLKVMWPFFFSLMLIIPSRTMQGLVVAEQDLAFYAGLMAVNAVLFAGAVAMFAINSTGPYMIMWWLHVAFYVINNIQFAMRIGQQRKLQTA</sequence>
<dbReference type="EMBL" id="LGRX02020163">
    <property type="protein sequence ID" value="KAK3257748.1"/>
    <property type="molecule type" value="Genomic_DNA"/>
</dbReference>